<dbReference type="InterPro" id="IPR004619">
    <property type="entry name" value="Type_III_PanK"/>
</dbReference>
<keyword evidence="13 16" id="KW-0173">Coenzyme A biosynthesis</keyword>
<evidence type="ECO:0000256" key="1">
    <source>
        <dbReference type="ARBA" id="ARBA00001206"/>
    </source>
</evidence>
<sequence>MQGQLLDSATVTGYEALADMLQPAAGDRVLIASVNWTEEDLREKIDFPFLFFDKETPLPIQNHYRSPNTLGLDRLAAVIGARAFVADGAVLCIDLGTCITYDFMDGSDNFQGGAISPGMGLRARAMHAFTARLPLVEPIQEVPFFLGRDTRTCMKSGIYHGVLGEIHEYIRLFTASYGKVKVFICGGDAEIFESLTKDHIFVIPNLVLYGLDRILTYNVEN</sequence>
<feature type="binding site" evidence="16">
    <location>
        <begin position="7"/>
        <end position="14"/>
    </location>
    <ligand>
        <name>ATP</name>
        <dbReference type="ChEBI" id="CHEBI:30616"/>
    </ligand>
</feature>
<evidence type="ECO:0000256" key="9">
    <source>
        <dbReference type="ARBA" id="ARBA00022741"/>
    </source>
</evidence>
<dbReference type="UniPathway" id="UPA00241">
    <property type="reaction ID" value="UER00352"/>
</dbReference>
<evidence type="ECO:0000256" key="15">
    <source>
        <dbReference type="ARBA" id="ARBA00040883"/>
    </source>
</evidence>
<feature type="active site" description="Proton acceptor" evidence="16">
    <location>
        <position position="73"/>
    </location>
</feature>
<evidence type="ECO:0000256" key="10">
    <source>
        <dbReference type="ARBA" id="ARBA00022777"/>
    </source>
</evidence>
<dbReference type="STRING" id="1416801.SAMN05192553_103246"/>
<keyword evidence="10 16" id="KW-0418">Kinase</keyword>
<evidence type="ECO:0000256" key="8">
    <source>
        <dbReference type="ARBA" id="ARBA00022679"/>
    </source>
</evidence>
<keyword evidence="16" id="KW-0479">Metal-binding</keyword>
<feature type="binding site" evidence="16">
    <location>
        <position position="94"/>
    </location>
    <ligand>
        <name>K(+)</name>
        <dbReference type="ChEBI" id="CHEBI:29103"/>
    </ligand>
</feature>
<evidence type="ECO:0000256" key="7">
    <source>
        <dbReference type="ARBA" id="ARBA00022490"/>
    </source>
</evidence>
<keyword evidence="7 16" id="KW-0963">Cytoplasm</keyword>
<dbReference type="PANTHER" id="PTHR34265:SF1">
    <property type="entry name" value="TYPE III PANTOTHENATE KINASE"/>
    <property type="match status" value="1"/>
</dbReference>
<dbReference type="GO" id="GO:0005524">
    <property type="term" value="F:ATP binding"/>
    <property type="evidence" value="ECO:0007669"/>
    <property type="project" value="UniProtKB-UniRule"/>
</dbReference>
<dbReference type="NCBIfam" id="TIGR00671">
    <property type="entry name" value="baf"/>
    <property type="match status" value="1"/>
</dbReference>
<evidence type="ECO:0000256" key="2">
    <source>
        <dbReference type="ARBA" id="ARBA00001958"/>
    </source>
</evidence>
<gene>
    <name evidence="16" type="primary">coaX</name>
    <name evidence="17" type="ORF">SAMN05192553_103246</name>
</gene>
<keyword evidence="11 16" id="KW-0067">ATP-binding</keyword>
<evidence type="ECO:0000256" key="3">
    <source>
        <dbReference type="ARBA" id="ARBA00004496"/>
    </source>
</evidence>
<reference evidence="18" key="1">
    <citation type="submission" date="2016-10" db="EMBL/GenBank/DDBJ databases">
        <authorList>
            <person name="Varghese N."/>
            <person name="Submissions S."/>
        </authorList>
    </citation>
    <scope>NUCLEOTIDE SEQUENCE [LARGE SCALE GENOMIC DNA]</scope>
    <source>
        <strain evidence="18">IBRC-M 10761</strain>
    </source>
</reference>
<keyword evidence="9 16" id="KW-0547">Nucleotide-binding</keyword>
<comment type="subunit">
    <text evidence="5 16">Homodimer.</text>
</comment>
<dbReference type="GO" id="GO:0005737">
    <property type="term" value="C:cytoplasm"/>
    <property type="evidence" value="ECO:0007669"/>
    <property type="project" value="UniProtKB-SubCell"/>
</dbReference>
<organism evidence="17 18">
    <name type="scientific">Cyclobacterium xiamenense</name>
    <dbReference type="NCBI Taxonomy" id="1297121"/>
    <lineage>
        <taxon>Bacteria</taxon>
        <taxon>Pseudomonadati</taxon>
        <taxon>Bacteroidota</taxon>
        <taxon>Cytophagia</taxon>
        <taxon>Cytophagales</taxon>
        <taxon>Cyclobacteriaceae</taxon>
        <taxon>Cyclobacterium</taxon>
    </lineage>
</organism>
<evidence type="ECO:0000313" key="17">
    <source>
        <dbReference type="EMBL" id="SEJ32295.1"/>
    </source>
</evidence>
<dbReference type="EMBL" id="FNZH01000003">
    <property type="protein sequence ID" value="SEJ32295.1"/>
    <property type="molecule type" value="Genomic_DNA"/>
</dbReference>
<keyword evidence="8 16" id="KW-0808">Transferase</keyword>
<comment type="subcellular location">
    <subcellularLocation>
        <location evidence="3 16">Cytoplasm</location>
    </subcellularLocation>
</comment>
<dbReference type="AlphaFoldDB" id="A0A1H6Y680"/>
<dbReference type="SUPFAM" id="SSF53067">
    <property type="entry name" value="Actin-like ATPase domain"/>
    <property type="match status" value="2"/>
</dbReference>
<comment type="pathway">
    <text evidence="4 16">Cofactor biosynthesis; coenzyme A biosynthesis; CoA from (R)-pantothenate: step 1/5.</text>
</comment>
<accession>A0A1H6Y680</accession>
<comment type="cofactor">
    <cofactor evidence="16">
        <name>NH4(+)</name>
        <dbReference type="ChEBI" id="CHEBI:28938"/>
    </cofactor>
    <cofactor evidence="16">
        <name>K(+)</name>
        <dbReference type="ChEBI" id="CHEBI:29103"/>
    </cofactor>
    <text evidence="16">A monovalent cation. Ammonium or potassium.</text>
</comment>
<evidence type="ECO:0000256" key="13">
    <source>
        <dbReference type="ARBA" id="ARBA00022993"/>
    </source>
</evidence>
<evidence type="ECO:0000256" key="16">
    <source>
        <dbReference type="HAMAP-Rule" id="MF_01274"/>
    </source>
</evidence>
<dbReference type="GO" id="GO:0046872">
    <property type="term" value="F:metal ion binding"/>
    <property type="evidence" value="ECO:0007669"/>
    <property type="project" value="UniProtKB-KW"/>
</dbReference>
<evidence type="ECO:0000256" key="6">
    <source>
        <dbReference type="ARBA" id="ARBA00012102"/>
    </source>
</evidence>
<name>A0A1H6Y680_9BACT</name>
<evidence type="ECO:0000256" key="4">
    <source>
        <dbReference type="ARBA" id="ARBA00005225"/>
    </source>
</evidence>
<dbReference type="GO" id="GO:0004594">
    <property type="term" value="F:pantothenate kinase activity"/>
    <property type="evidence" value="ECO:0007669"/>
    <property type="project" value="UniProtKB-UniRule"/>
</dbReference>
<keyword evidence="18" id="KW-1185">Reference proteome</keyword>
<dbReference type="Pfam" id="PF03309">
    <property type="entry name" value="Pan_kinase"/>
    <property type="match status" value="1"/>
</dbReference>
<evidence type="ECO:0000256" key="12">
    <source>
        <dbReference type="ARBA" id="ARBA00022958"/>
    </source>
</evidence>
<feature type="binding site" evidence="16">
    <location>
        <begin position="71"/>
        <end position="74"/>
    </location>
    <ligand>
        <name>substrate</name>
    </ligand>
</feature>
<evidence type="ECO:0000256" key="14">
    <source>
        <dbReference type="ARBA" id="ARBA00038036"/>
    </source>
</evidence>
<comment type="similarity">
    <text evidence="14 16">Belongs to the type III pantothenate kinase family.</text>
</comment>
<evidence type="ECO:0000313" key="18">
    <source>
        <dbReference type="Proteomes" id="UP000199403"/>
    </source>
</evidence>
<dbReference type="PANTHER" id="PTHR34265">
    <property type="entry name" value="TYPE III PANTOTHENATE KINASE"/>
    <property type="match status" value="1"/>
</dbReference>
<proteinExistence type="inferred from homology"/>
<comment type="cofactor">
    <cofactor evidence="2">
        <name>K(+)</name>
        <dbReference type="ChEBI" id="CHEBI:29103"/>
    </cofactor>
</comment>
<dbReference type="GO" id="GO:0015937">
    <property type="term" value="P:coenzyme A biosynthetic process"/>
    <property type="evidence" value="ECO:0007669"/>
    <property type="project" value="UniProtKB-UniRule"/>
</dbReference>
<evidence type="ECO:0000256" key="11">
    <source>
        <dbReference type="ARBA" id="ARBA00022840"/>
    </source>
</evidence>
<evidence type="ECO:0000256" key="5">
    <source>
        <dbReference type="ARBA" id="ARBA00011738"/>
    </source>
</evidence>
<keyword evidence="12 16" id="KW-0630">Potassium</keyword>
<dbReference type="HAMAP" id="MF_01274">
    <property type="entry name" value="Pantothen_kinase_3"/>
    <property type="match status" value="1"/>
</dbReference>
<comment type="function">
    <text evidence="16">Catalyzes the phosphorylation of pantothenate (Pan), the first step in CoA biosynthesis.</text>
</comment>
<dbReference type="Proteomes" id="UP000199403">
    <property type="component" value="Unassembled WGS sequence"/>
</dbReference>
<dbReference type="EC" id="2.7.1.33" evidence="6 16"/>
<feature type="binding site" evidence="16">
    <location>
        <position position="97"/>
    </location>
    <ligand>
        <name>ATP</name>
        <dbReference type="ChEBI" id="CHEBI:30616"/>
    </ligand>
</feature>
<comment type="catalytic activity">
    <reaction evidence="1 16">
        <text>(R)-pantothenate + ATP = (R)-4'-phosphopantothenate + ADP + H(+)</text>
        <dbReference type="Rhea" id="RHEA:16373"/>
        <dbReference type="ChEBI" id="CHEBI:10986"/>
        <dbReference type="ChEBI" id="CHEBI:15378"/>
        <dbReference type="ChEBI" id="CHEBI:29032"/>
        <dbReference type="ChEBI" id="CHEBI:30616"/>
        <dbReference type="ChEBI" id="CHEBI:456216"/>
        <dbReference type="EC" id="2.7.1.33"/>
    </reaction>
</comment>
<feature type="binding site" evidence="16">
    <location>
        <position position="64"/>
    </location>
    <ligand>
        <name>substrate</name>
    </ligand>
</feature>
<dbReference type="Gene3D" id="3.30.420.40">
    <property type="match status" value="1"/>
</dbReference>
<dbReference type="CDD" id="cd24015">
    <property type="entry name" value="ASKHA_NBD_PanK-III"/>
    <property type="match status" value="1"/>
</dbReference>
<feature type="binding site" evidence="16">
    <location>
        <position position="150"/>
    </location>
    <ligand>
        <name>substrate</name>
    </ligand>
</feature>
<dbReference type="InterPro" id="IPR043129">
    <property type="entry name" value="ATPase_NBD"/>
</dbReference>
<protein>
    <recommendedName>
        <fullName evidence="15 16">Type III pantothenate kinase</fullName>
        <ecNumber evidence="6 16">2.7.1.33</ecNumber>
    </recommendedName>
    <alternativeName>
        <fullName evidence="16">PanK-III</fullName>
    </alternativeName>
    <alternativeName>
        <fullName evidence="16">Pantothenic acid kinase</fullName>
    </alternativeName>
</protein>